<feature type="domain" description="N-acetyltransferase" evidence="1">
    <location>
        <begin position="15"/>
        <end position="173"/>
    </location>
</feature>
<dbReference type="Pfam" id="PF13302">
    <property type="entry name" value="Acetyltransf_3"/>
    <property type="match status" value="1"/>
</dbReference>
<sequence>MEKFEKYHPILTPHFTLDWLTASKVKDIFELRHDKKIAALSGRDIDEDIEQTATYVNRTMHAIMNNEALLWGILDRRTDKFLGTLCIWHFNDQKNTAEIRFEVLADQQNQGIMSEVLGHMSSFAFAELGLKSLYAITQAKNGASQAVLKKNHFQLDKTDTNEKGTLRFYLNAPNNEA</sequence>
<comment type="caution">
    <text evidence="2">The sequence shown here is derived from an EMBL/GenBank/DDBJ whole genome shotgun (WGS) entry which is preliminary data.</text>
</comment>
<dbReference type="PATRIC" id="fig|319652.3.peg.1918"/>
<dbReference type="PANTHER" id="PTHR43792">
    <property type="entry name" value="GNAT FAMILY, PUTATIVE (AFU_ORTHOLOGUE AFUA_3G00765)-RELATED-RELATED"/>
    <property type="match status" value="1"/>
</dbReference>
<dbReference type="InterPro" id="IPR000182">
    <property type="entry name" value="GNAT_dom"/>
</dbReference>
<reference evidence="2 3" key="1">
    <citation type="journal article" date="2015" name="Genome Announc.">
        <title>Expanding the biotechnology potential of lactobacilli through comparative genomics of 213 strains and associated genera.</title>
        <authorList>
            <person name="Sun Z."/>
            <person name="Harris H.M."/>
            <person name="McCann A."/>
            <person name="Guo C."/>
            <person name="Argimon S."/>
            <person name="Zhang W."/>
            <person name="Yang X."/>
            <person name="Jeffery I.B."/>
            <person name="Cooney J.C."/>
            <person name="Kagawa T.F."/>
            <person name="Liu W."/>
            <person name="Song Y."/>
            <person name="Salvetti E."/>
            <person name="Wrobel A."/>
            <person name="Rasinkangas P."/>
            <person name="Parkhill J."/>
            <person name="Rea M.C."/>
            <person name="O'Sullivan O."/>
            <person name="Ritari J."/>
            <person name="Douillard F.P."/>
            <person name="Paul Ross R."/>
            <person name="Yang R."/>
            <person name="Briner A.E."/>
            <person name="Felis G.E."/>
            <person name="de Vos W.M."/>
            <person name="Barrangou R."/>
            <person name="Klaenhammer T.R."/>
            <person name="Caufield P.W."/>
            <person name="Cui Y."/>
            <person name="Zhang H."/>
            <person name="O'Toole P.W."/>
        </authorList>
    </citation>
    <scope>NUCLEOTIDE SEQUENCE [LARGE SCALE GENOMIC DNA]</scope>
    <source>
        <strain evidence="2 3">DSM 17757</strain>
    </source>
</reference>
<dbReference type="InterPro" id="IPR051531">
    <property type="entry name" value="N-acetyltransferase"/>
</dbReference>
<dbReference type="GO" id="GO:0016747">
    <property type="term" value="F:acyltransferase activity, transferring groups other than amino-acyl groups"/>
    <property type="evidence" value="ECO:0007669"/>
    <property type="project" value="InterPro"/>
</dbReference>
<dbReference type="RefSeq" id="WP_057751873.1">
    <property type="nucleotide sequence ID" value="NZ_BJVH01000008.1"/>
</dbReference>
<protein>
    <recommendedName>
        <fullName evidence="1">N-acetyltransferase domain-containing protein</fullName>
    </recommendedName>
</protein>
<name>A0A0R2IKQ1_9LACO</name>
<organism evidence="2 3">
    <name type="scientific">Pediococcus cellicola</name>
    <dbReference type="NCBI Taxonomy" id="319652"/>
    <lineage>
        <taxon>Bacteria</taxon>
        <taxon>Bacillati</taxon>
        <taxon>Bacillota</taxon>
        <taxon>Bacilli</taxon>
        <taxon>Lactobacillales</taxon>
        <taxon>Lactobacillaceae</taxon>
        <taxon>Pediococcus</taxon>
    </lineage>
</organism>
<dbReference type="Gene3D" id="3.40.630.30">
    <property type="match status" value="1"/>
</dbReference>
<gene>
    <name evidence="2" type="ORF">IV80_GL001885</name>
</gene>
<dbReference type="SUPFAM" id="SSF55729">
    <property type="entry name" value="Acyl-CoA N-acyltransferases (Nat)"/>
    <property type="match status" value="1"/>
</dbReference>
<dbReference type="EMBL" id="JQBR01000008">
    <property type="protein sequence ID" value="KRN65603.1"/>
    <property type="molecule type" value="Genomic_DNA"/>
</dbReference>
<accession>A0A0R2IKQ1</accession>
<dbReference type="InterPro" id="IPR016181">
    <property type="entry name" value="Acyl_CoA_acyltransferase"/>
</dbReference>
<dbReference type="Proteomes" id="UP000051568">
    <property type="component" value="Unassembled WGS sequence"/>
</dbReference>
<evidence type="ECO:0000259" key="1">
    <source>
        <dbReference type="PROSITE" id="PS51186"/>
    </source>
</evidence>
<evidence type="ECO:0000313" key="2">
    <source>
        <dbReference type="EMBL" id="KRN65603.1"/>
    </source>
</evidence>
<keyword evidence="3" id="KW-1185">Reference proteome</keyword>
<proteinExistence type="predicted"/>
<dbReference type="AlphaFoldDB" id="A0A0R2IKQ1"/>
<dbReference type="OrthoDB" id="2249426at2"/>
<dbReference type="STRING" id="319652.IV80_GL001885"/>
<dbReference type="PROSITE" id="PS51186">
    <property type="entry name" value="GNAT"/>
    <property type="match status" value="1"/>
</dbReference>
<evidence type="ECO:0000313" key="3">
    <source>
        <dbReference type="Proteomes" id="UP000051568"/>
    </source>
</evidence>